<evidence type="ECO:0000313" key="3">
    <source>
        <dbReference type="EMBL" id="MTE17672.1"/>
    </source>
</evidence>
<protein>
    <submittedName>
        <fullName evidence="3">DDE-type integrase/transposase/recombinase</fullName>
    </submittedName>
</protein>
<dbReference type="InterPro" id="IPR001584">
    <property type="entry name" value="Integrase_cat-core"/>
</dbReference>
<evidence type="ECO:0000259" key="2">
    <source>
        <dbReference type="PROSITE" id="PS50994"/>
    </source>
</evidence>
<comment type="caution">
    <text evidence="3">The sequence shown here is derived from an EMBL/GenBank/DDBJ whole genome shotgun (WGS) entry which is preliminary data.</text>
</comment>
<dbReference type="GO" id="GO:0003676">
    <property type="term" value="F:nucleic acid binding"/>
    <property type="evidence" value="ECO:0007669"/>
    <property type="project" value="InterPro"/>
</dbReference>
<accession>A0A6G2B6Z0</accession>
<evidence type="ECO:0000313" key="4">
    <source>
        <dbReference type="Proteomes" id="UP000473014"/>
    </source>
</evidence>
<dbReference type="EMBL" id="WIXO01000001">
    <property type="protein sequence ID" value="MTE17672.1"/>
    <property type="molecule type" value="Genomic_DNA"/>
</dbReference>
<feature type="compositionally biased region" description="Polar residues" evidence="1">
    <location>
        <begin position="248"/>
        <end position="262"/>
    </location>
</feature>
<proteinExistence type="predicted"/>
<gene>
    <name evidence="3" type="ORF">F0L17_00695</name>
</gene>
<dbReference type="PROSITE" id="PS50994">
    <property type="entry name" value="INTEGRASE"/>
    <property type="match status" value="1"/>
</dbReference>
<evidence type="ECO:0000256" key="1">
    <source>
        <dbReference type="SAM" id="MobiDB-lite"/>
    </source>
</evidence>
<name>A0A6G2B6Z0_9ACTN</name>
<feature type="domain" description="Integrase catalytic" evidence="2">
    <location>
        <begin position="12"/>
        <end position="175"/>
    </location>
</feature>
<dbReference type="Gene3D" id="3.30.420.10">
    <property type="entry name" value="Ribonuclease H-like superfamily/Ribonuclease H"/>
    <property type="match status" value="1"/>
</dbReference>
<dbReference type="Proteomes" id="UP000473014">
    <property type="component" value="Unassembled WGS sequence"/>
</dbReference>
<dbReference type="SUPFAM" id="SSF53098">
    <property type="entry name" value="Ribonuclease H-like"/>
    <property type="match status" value="1"/>
</dbReference>
<feature type="compositionally biased region" description="Basic residues" evidence="1">
    <location>
        <begin position="263"/>
        <end position="272"/>
    </location>
</feature>
<dbReference type="Pfam" id="PF13683">
    <property type="entry name" value="rve_3"/>
    <property type="match status" value="1"/>
</dbReference>
<dbReference type="InterPro" id="IPR012337">
    <property type="entry name" value="RNaseH-like_sf"/>
</dbReference>
<dbReference type="AlphaFoldDB" id="A0A6G2B6Z0"/>
<organism evidence="3 4">
    <name type="scientific">Streptomyces taklimakanensis</name>
    <dbReference type="NCBI Taxonomy" id="2569853"/>
    <lineage>
        <taxon>Bacteria</taxon>
        <taxon>Bacillati</taxon>
        <taxon>Actinomycetota</taxon>
        <taxon>Actinomycetes</taxon>
        <taxon>Kitasatosporales</taxon>
        <taxon>Streptomycetaceae</taxon>
        <taxon>Streptomyces</taxon>
    </lineage>
</organism>
<keyword evidence="4" id="KW-1185">Reference proteome</keyword>
<dbReference type="InterPro" id="IPR036397">
    <property type="entry name" value="RNaseH_sf"/>
</dbReference>
<dbReference type="GO" id="GO:0015074">
    <property type="term" value="P:DNA integration"/>
    <property type="evidence" value="ECO:0007669"/>
    <property type="project" value="InterPro"/>
</dbReference>
<sequence>MTHSSGSAFDTRPTRPIAHVAAETGTSRACAPKWVDLRSAVDGYSPLIHTEASPDERAATATAFMHRTRAWFVTHGITRIERIVTDNGACHRAEALPRVLLGSRHRRITPYTPRHNGKVERYNRIISEEFLYARTWTSEDRRREALGVRNIRYDRHRPRTPIGNQHPAARPPRVRPGAPHRSWTFASSTDPLFIDKVAAYRRRISGSGHRWRPPAGGRVRGIPTAAAATASTAVQAADTAAVSRTRCGTSSTVLSPPSSMTHTVRRVRKWTS</sequence>
<reference evidence="3 4" key="1">
    <citation type="submission" date="2019-11" db="EMBL/GenBank/DDBJ databases">
        <authorList>
            <person name="Yuan L."/>
        </authorList>
    </citation>
    <scope>NUCLEOTIDE SEQUENCE [LARGE SCALE GENOMIC DNA]</scope>
    <source>
        <strain evidence="3 4">TRM43335</strain>
    </source>
</reference>
<feature type="region of interest" description="Disordered" evidence="1">
    <location>
        <begin position="156"/>
        <end position="182"/>
    </location>
</feature>
<feature type="region of interest" description="Disordered" evidence="1">
    <location>
        <begin position="248"/>
        <end position="272"/>
    </location>
</feature>